<dbReference type="OrthoDB" id="197735at2759"/>
<accession>A0A158R7L8</accession>
<feature type="coiled-coil region" evidence="1">
    <location>
        <begin position="454"/>
        <end position="750"/>
    </location>
</feature>
<dbReference type="Proteomes" id="UP000282613">
    <property type="component" value="Unassembled WGS sequence"/>
</dbReference>
<feature type="coiled-coil region" evidence="1">
    <location>
        <begin position="247"/>
        <end position="422"/>
    </location>
</feature>
<dbReference type="InterPro" id="IPR030465">
    <property type="entry name" value="CEP131"/>
</dbReference>
<keyword evidence="3" id="KW-1185">Reference proteome</keyword>
<dbReference type="GO" id="GO:0010824">
    <property type="term" value="P:regulation of centrosome duplication"/>
    <property type="evidence" value="ECO:0007669"/>
    <property type="project" value="TreeGrafter"/>
</dbReference>
<evidence type="ECO:0000313" key="2">
    <source>
        <dbReference type="EMBL" id="VDK32791.1"/>
    </source>
</evidence>
<dbReference type="PANTHER" id="PTHR31540">
    <property type="entry name" value="CENTROSOMAL PROTEIN OF 131 KDA"/>
    <property type="match status" value="1"/>
</dbReference>
<gene>
    <name evidence="2" type="ORF">TASK_LOCUS4056</name>
</gene>
<dbReference type="GO" id="GO:0005929">
    <property type="term" value="C:cilium"/>
    <property type="evidence" value="ECO:0007669"/>
    <property type="project" value="GOC"/>
</dbReference>
<reference evidence="4" key="1">
    <citation type="submission" date="2016-04" db="UniProtKB">
        <authorList>
            <consortium name="WormBaseParasite"/>
        </authorList>
    </citation>
    <scope>IDENTIFICATION</scope>
</reference>
<evidence type="ECO:0000313" key="3">
    <source>
        <dbReference type="Proteomes" id="UP000282613"/>
    </source>
</evidence>
<dbReference type="EMBL" id="UYRS01018325">
    <property type="protein sequence ID" value="VDK32791.1"/>
    <property type="molecule type" value="Genomic_DNA"/>
</dbReference>
<dbReference type="WBParaSite" id="TASK_0000405501-mRNA-1">
    <property type="protein sequence ID" value="TASK_0000405501-mRNA-1"/>
    <property type="gene ID" value="TASK_0000405501"/>
</dbReference>
<sequence>MADQDSLTDKITEELDDAEIMSRAALRIQSWWRKILQCRKLEEAALRRLFAEQKKRMLERSVSTNQSTLLKSRAIRSPKIATRIMKKMKGSEPVILCGANMLNTTIDEIICKINQMLMTVQSLATQRNKKGKEALRRSATSKTTLSQLNESLKMLSDVESVAKARCSNSNAYRVPFYSDDYGRTPITTPRRMRPRRREDEIVAKTDCGGEAPAIGDETFDLNESFDTPTCSDAASKDVPILGRVPSVNQLTDQSRRLQEQKAAEVESALQDCEQRLRTEYEAKLEKNYRLIEELIAEKKALTEQCDKLVADLRQISEKALAKQKLLEENHKVELKKAEAKAAAAEKVKRERWEAAKTKSIKELTMKGVEREIQRLVLNHKEEMEEMKRLCKEDLEAADARAFEGYSQKLEELRSKFSREREEICVQERKLVAERYDALMEEERRVWDGLRKQLLKDASEEKDRLITLMSRERAEFEEKINQLNTALSEANQTSLHEVARIKKELETEYTVEIEKLQSRLESEKKAVEETVRTQLKSDFQEREREIIERLRKERDRQLEAVIQRLEVEATISREEAETSAQERIRRMKEKHQKDIDDLEAAERQANEKYNQLRARCLELEGELNCQKVRLAQVEEEARQTRETNERLMGERERLRDVVAGEVAEELADARAKAGQAQRELAEVRAQASAEVARLQAELTATRQDAADELESVHQRIKEAIVMKDENIRELVRRHEKQVRELTAQLAMMRRAGSTDGEDRHCAPAGSVRRGAGVWSAATTRMRTTSLRRR</sequence>
<proteinExistence type="predicted"/>
<keyword evidence="1" id="KW-0175">Coiled coil</keyword>
<evidence type="ECO:0000256" key="1">
    <source>
        <dbReference type="SAM" id="Coils"/>
    </source>
</evidence>
<dbReference type="PANTHER" id="PTHR31540:SF1">
    <property type="entry name" value="CENTROSOMAL PROTEIN OF 131 KDA"/>
    <property type="match status" value="1"/>
</dbReference>
<dbReference type="AlphaFoldDB" id="A0A158R7L8"/>
<dbReference type="STRING" id="60517.A0A158R7L8"/>
<evidence type="ECO:0000313" key="4">
    <source>
        <dbReference type="WBParaSite" id="TASK_0000405501-mRNA-1"/>
    </source>
</evidence>
<dbReference type="GO" id="GO:0035735">
    <property type="term" value="P:intraciliary transport involved in cilium assembly"/>
    <property type="evidence" value="ECO:0007669"/>
    <property type="project" value="InterPro"/>
</dbReference>
<protein>
    <submittedName>
        <fullName evidence="4">Myosin_tail_1 domain-containing protein</fullName>
    </submittedName>
</protein>
<dbReference type="GO" id="GO:0034451">
    <property type="term" value="C:centriolar satellite"/>
    <property type="evidence" value="ECO:0007669"/>
    <property type="project" value="TreeGrafter"/>
</dbReference>
<organism evidence="4">
    <name type="scientific">Taenia asiatica</name>
    <name type="common">Asian tapeworm</name>
    <dbReference type="NCBI Taxonomy" id="60517"/>
    <lineage>
        <taxon>Eukaryota</taxon>
        <taxon>Metazoa</taxon>
        <taxon>Spiralia</taxon>
        <taxon>Lophotrochozoa</taxon>
        <taxon>Platyhelminthes</taxon>
        <taxon>Cestoda</taxon>
        <taxon>Eucestoda</taxon>
        <taxon>Cyclophyllidea</taxon>
        <taxon>Taeniidae</taxon>
        <taxon>Taenia</taxon>
    </lineage>
</organism>
<name>A0A158R7L8_TAEAS</name>
<reference evidence="2 3" key="2">
    <citation type="submission" date="2018-11" db="EMBL/GenBank/DDBJ databases">
        <authorList>
            <consortium name="Pathogen Informatics"/>
        </authorList>
    </citation>
    <scope>NUCLEOTIDE SEQUENCE [LARGE SCALE GENOMIC DNA]</scope>
</reference>